<dbReference type="PANTHER" id="PTHR43791:SF3">
    <property type="entry name" value="MAJOR FACILITATOR SUPERFAMILY (MFS) PROFILE DOMAIN-CONTAINING PROTEIN"/>
    <property type="match status" value="1"/>
</dbReference>
<feature type="transmembrane region" description="Helical" evidence="7">
    <location>
        <begin position="169"/>
        <end position="189"/>
    </location>
</feature>
<protein>
    <submittedName>
        <fullName evidence="9">Major facilitator superfamily domain-containing protein</fullName>
    </submittedName>
</protein>
<evidence type="ECO:0000259" key="8">
    <source>
        <dbReference type="PROSITE" id="PS50850"/>
    </source>
</evidence>
<feature type="transmembrane region" description="Helical" evidence="7">
    <location>
        <begin position="201"/>
        <end position="224"/>
    </location>
</feature>
<dbReference type="Pfam" id="PF07690">
    <property type="entry name" value="MFS_1"/>
    <property type="match status" value="1"/>
</dbReference>
<dbReference type="EMBL" id="VXIS01000244">
    <property type="protein sequence ID" value="KAA8895790.1"/>
    <property type="molecule type" value="Genomic_DNA"/>
</dbReference>
<keyword evidence="10" id="KW-1185">Reference proteome</keyword>
<feature type="compositionally biased region" description="Polar residues" evidence="6">
    <location>
        <begin position="9"/>
        <end position="18"/>
    </location>
</feature>
<evidence type="ECO:0000256" key="1">
    <source>
        <dbReference type="ARBA" id="ARBA00004141"/>
    </source>
</evidence>
<dbReference type="InParanoid" id="A0A5J5EK44"/>
<dbReference type="FunFam" id="1.20.1250.20:FF:000018">
    <property type="entry name" value="MFS transporter permease"/>
    <property type="match status" value="1"/>
</dbReference>
<feature type="transmembrane region" description="Helical" evidence="7">
    <location>
        <begin position="75"/>
        <end position="93"/>
    </location>
</feature>
<feature type="transmembrane region" description="Helical" evidence="7">
    <location>
        <begin position="400"/>
        <end position="421"/>
    </location>
</feature>
<feature type="transmembrane region" description="Helical" evidence="7">
    <location>
        <begin position="341"/>
        <end position="362"/>
    </location>
</feature>
<keyword evidence="3 7" id="KW-0812">Transmembrane</keyword>
<feature type="transmembrane region" description="Helical" evidence="7">
    <location>
        <begin position="368"/>
        <end position="388"/>
    </location>
</feature>
<evidence type="ECO:0000256" key="7">
    <source>
        <dbReference type="SAM" id="Phobius"/>
    </source>
</evidence>
<evidence type="ECO:0000256" key="3">
    <source>
        <dbReference type="ARBA" id="ARBA00022692"/>
    </source>
</evidence>
<feature type="region of interest" description="Disordered" evidence="6">
    <location>
        <begin position="1"/>
        <end position="23"/>
    </location>
</feature>
<dbReference type="InterPro" id="IPR036259">
    <property type="entry name" value="MFS_trans_sf"/>
</dbReference>
<organism evidence="9 10">
    <name type="scientific">Sphaerosporella brunnea</name>
    <dbReference type="NCBI Taxonomy" id="1250544"/>
    <lineage>
        <taxon>Eukaryota</taxon>
        <taxon>Fungi</taxon>
        <taxon>Dikarya</taxon>
        <taxon>Ascomycota</taxon>
        <taxon>Pezizomycotina</taxon>
        <taxon>Pezizomycetes</taxon>
        <taxon>Pezizales</taxon>
        <taxon>Pyronemataceae</taxon>
        <taxon>Sphaerosporella</taxon>
    </lineage>
</organism>
<dbReference type="Gene3D" id="1.20.1250.20">
    <property type="entry name" value="MFS general substrate transporter like domains"/>
    <property type="match status" value="2"/>
</dbReference>
<sequence>MTFEKETLELTNNAGSTSSDEESGADLKYEQELIRRVDWRLLPILGALYSIALIDRTNLSNANVAGMNKDLGLNIGNRYSIALLVFFIPYMLFELPSNLVLRRVGAAKWLGTIAFCWGVVMIGMGFVHDWRVLTVCRTIIGFFEAGLFPGCVYLVSSWYVRFEVQKRMAIFFLISVFVGGFSSILAYGLMQMDGVGGLAGWRWIFIIEGIITVLVALFSFLAIIDFPDKVLAKRNGRFLSATDVEIIKGRIERDRADSIADPITWAKVGKHLSDFKLWVFALLFMCTAVPAYAFGLFLPILLEGMGFTAGMSQLLSTPPYIFACIASFTLSYFADKQRVRGPIIVAQAVMCISGLATIAYFSTVGIRYSGVFIGMAGAVGNIPSVLSYQSNNIRTNSKRSVSSAVQVGFGAVGGIYASLVFRSVDAPRYLPGLWATIACQLAMIVIVGFMSVYFKMQNRKQKEGKHLEGHPDFTYTL</sequence>
<dbReference type="InterPro" id="IPR011701">
    <property type="entry name" value="MFS"/>
</dbReference>
<feature type="transmembrane region" description="Helical" evidence="7">
    <location>
        <begin position="139"/>
        <end position="160"/>
    </location>
</feature>
<dbReference type="SUPFAM" id="SSF103473">
    <property type="entry name" value="MFS general substrate transporter"/>
    <property type="match status" value="1"/>
</dbReference>
<comment type="caution">
    <text evidence="9">The sequence shown here is derived from an EMBL/GenBank/DDBJ whole genome shotgun (WGS) entry which is preliminary data.</text>
</comment>
<dbReference type="GO" id="GO:0022857">
    <property type="term" value="F:transmembrane transporter activity"/>
    <property type="evidence" value="ECO:0007669"/>
    <property type="project" value="InterPro"/>
</dbReference>
<dbReference type="AlphaFoldDB" id="A0A5J5EK44"/>
<evidence type="ECO:0000256" key="5">
    <source>
        <dbReference type="ARBA" id="ARBA00023136"/>
    </source>
</evidence>
<evidence type="ECO:0000256" key="6">
    <source>
        <dbReference type="SAM" id="MobiDB-lite"/>
    </source>
</evidence>
<reference evidence="9 10" key="1">
    <citation type="submission" date="2019-09" db="EMBL/GenBank/DDBJ databases">
        <title>Draft genome of the ectomycorrhizal ascomycete Sphaerosporella brunnea.</title>
        <authorList>
            <consortium name="DOE Joint Genome Institute"/>
            <person name="Benucci G.M."/>
            <person name="Marozzi G."/>
            <person name="Antonielli L."/>
            <person name="Sanchez S."/>
            <person name="Marco P."/>
            <person name="Wang X."/>
            <person name="Falini L.B."/>
            <person name="Barry K."/>
            <person name="Haridas S."/>
            <person name="Lipzen A."/>
            <person name="Labutti K."/>
            <person name="Grigoriev I.V."/>
            <person name="Murat C."/>
            <person name="Martin F."/>
            <person name="Albertini E."/>
            <person name="Donnini D."/>
            <person name="Bonito G."/>
        </authorList>
    </citation>
    <scope>NUCLEOTIDE SEQUENCE [LARGE SCALE GENOMIC DNA]</scope>
    <source>
        <strain evidence="9 10">Sb_GMNB300</strain>
    </source>
</reference>
<dbReference type="PROSITE" id="PS50850">
    <property type="entry name" value="MFS"/>
    <property type="match status" value="1"/>
</dbReference>
<evidence type="ECO:0000313" key="10">
    <source>
        <dbReference type="Proteomes" id="UP000326924"/>
    </source>
</evidence>
<feature type="transmembrane region" description="Helical" evidence="7">
    <location>
        <begin position="433"/>
        <end position="454"/>
    </location>
</feature>
<dbReference type="OrthoDB" id="2962993at2759"/>
<dbReference type="FunFam" id="1.20.1250.20:FF:000013">
    <property type="entry name" value="MFS general substrate transporter"/>
    <property type="match status" value="1"/>
</dbReference>
<dbReference type="Proteomes" id="UP000326924">
    <property type="component" value="Unassembled WGS sequence"/>
</dbReference>
<evidence type="ECO:0000256" key="4">
    <source>
        <dbReference type="ARBA" id="ARBA00022989"/>
    </source>
</evidence>
<feature type="transmembrane region" description="Helical" evidence="7">
    <location>
        <begin position="105"/>
        <end position="127"/>
    </location>
</feature>
<evidence type="ECO:0000256" key="2">
    <source>
        <dbReference type="ARBA" id="ARBA00022448"/>
    </source>
</evidence>
<keyword evidence="2" id="KW-0813">Transport</keyword>
<keyword evidence="5 7" id="KW-0472">Membrane</keyword>
<accession>A0A5J5EK44</accession>
<evidence type="ECO:0000313" key="9">
    <source>
        <dbReference type="EMBL" id="KAA8895790.1"/>
    </source>
</evidence>
<proteinExistence type="predicted"/>
<gene>
    <name evidence="9" type="ORF">FN846DRAFT_817846</name>
</gene>
<dbReference type="InterPro" id="IPR020846">
    <property type="entry name" value="MFS_dom"/>
</dbReference>
<name>A0A5J5EK44_9PEZI</name>
<feature type="domain" description="Major facilitator superfamily (MFS) profile" evidence="8">
    <location>
        <begin position="41"/>
        <end position="460"/>
    </location>
</feature>
<feature type="transmembrane region" description="Helical" evidence="7">
    <location>
        <begin position="277"/>
        <end position="302"/>
    </location>
</feature>
<keyword evidence="4 7" id="KW-1133">Transmembrane helix</keyword>
<dbReference type="GO" id="GO:0016020">
    <property type="term" value="C:membrane"/>
    <property type="evidence" value="ECO:0007669"/>
    <property type="project" value="UniProtKB-SubCell"/>
</dbReference>
<dbReference type="PANTHER" id="PTHR43791">
    <property type="entry name" value="PERMEASE-RELATED"/>
    <property type="match status" value="1"/>
</dbReference>
<feature type="transmembrane region" description="Helical" evidence="7">
    <location>
        <begin position="314"/>
        <end position="334"/>
    </location>
</feature>
<comment type="subcellular location">
    <subcellularLocation>
        <location evidence="1">Membrane</location>
        <topology evidence="1">Multi-pass membrane protein</topology>
    </subcellularLocation>
</comment>